<feature type="compositionally biased region" description="Acidic residues" evidence="1">
    <location>
        <begin position="486"/>
        <end position="517"/>
    </location>
</feature>
<proteinExistence type="predicted"/>
<protein>
    <recommendedName>
        <fullName evidence="2">ZW10 C-terminal helical domain-containing protein</fullName>
    </recommendedName>
</protein>
<feature type="compositionally biased region" description="Basic and acidic residues" evidence="1">
    <location>
        <begin position="518"/>
        <end position="528"/>
    </location>
</feature>
<gene>
    <name evidence="3" type="ORF">MYCIT1_LOCUS35450</name>
</gene>
<dbReference type="AlphaFoldDB" id="A0AAD2K7B7"/>
<dbReference type="PANTHER" id="PTHR12205:SF0">
    <property type="entry name" value="CENTROMERE_KINETOCHORE PROTEIN ZW10 HOMOLOG"/>
    <property type="match status" value="1"/>
</dbReference>
<feature type="domain" description="ZW10 C-terminal helical" evidence="2">
    <location>
        <begin position="797"/>
        <end position="940"/>
    </location>
</feature>
<comment type="caution">
    <text evidence="3">The sequence shown here is derived from an EMBL/GenBank/DDBJ whole genome shotgun (WGS) entry which is preliminary data.</text>
</comment>
<dbReference type="InterPro" id="IPR046362">
    <property type="entry name" value="Zw10/DSL1_C_sf"/>
</dbReference>
<evidence type="ECO:0000313" key="4">
    <source>
        <dbReference type="Proteomes" id="UP001295794"/>
    </source>
</evidence>
<sequence length="943" mass="103479">MAFPIPSHLPRRPNPHDVSSEILSKIDQATNHTLTTSLASSWVTELEDTIGATKAQIKDRIHRDLPEFERQLESSKSVQTRLQSLASNVDRLDHTLSDSETGLIPKLIRTLTAHATLAQQSVDATHRHQTVAFLLRAHGEFGSLLSLVQLGKLPQAIGACGEFERLLQAAPAHSNEMAVMADLKRRFHAAKSRTEEQLSEAYTRSVSSAPKCLKIQSSVLVRQSETRITLPEILLTSAETGSLLGHLTTLKRDVMAHYVDFVARQPSNVEVSSDAMESRLTIFPAPLEPDNLGTRLENLSTVLTFLSSHLMAFLPPSDRAAFSRSLCKPIVTSVLSNVLIPFLPSSFDKLPPFLEIARQAVVFEGEFVVKLLGGDDKHGREIKAWVDGLGGHYERQRRVQILDAARLIVLAPNDPADRFVVEIEMPQERMADVIPVQAAEADLREANLRVPDEAVDDAWGWGDDEEGAPPPELSNGTSEHTADDSWGLDDAENGPETVADADDGWGFDDQQEESAEQEEPKTNVHSEPDPADSWGLEEDAGDAWDDPWDDPPPAAKPQAPAAIPEDPIVPSSSPRMATRLQKLANKGKHHLNDSSPLASPGVSTPMSTGSTRFATPSPPPNALPPADKSVGKRPPALATAVVVPKETFTVSGRMRQILAVVRDILSEGQQFAVSKILSAPEGSSVPGTVIHQCAPTVLDLFRALYPVKCAGALKSSAAAMQFSNDCLYLSDELLRLEAGPAKDRLDECRHRLKVLGDSWFQETVDLCRQSTLDILSTGADGFTSTSDQDRYDECETAINQVVRDIKTVSQRWKPVLNKSKYYSAVGILVDTALSRVLEDILELPDITEVESQRLSELCRMLNVLEALFVEDTNQQPFAWAYVPCWLKFSYLSELLEASMADISDLFDSGSLVDFDIDELVRLVRALFADTPLRTNTINKITAK</sequence>
<keyword evidence="4" id="KW-1185">Reference proteome</keyword>
<accession>A0AAD2K7B7</accession>
<dbReference type="GO" id="GO:1990423">
    <property type="term" value="C:RZZ complex"/>
    <property type="evidence" value="ECO:0007669"/>
    <property type="project" value="TreeGrafter"/>
</dbReference>
<evidence type="ECO:0000313" key="3">
    <source>
        <dbReference type="EMBL" id="CAK5283149.1"/>
    </source>
</evidence>
<dbReference type="GO" id="GO:0005737">
    <property type="term" value="C:cytoplasm"/>
    <property type="evidence" value="ECO:0007669"/>
    <property type="project" value="GOC"/>
</dbReference>
<feature type="compositionally biased region" description="Polar residues" evidence="1">
    <location>
        <begin position="593"/>
        <end position="613"/>
    </location>
</feature>
<dbReference type="Proteomes" id="UP001295794">
    <property type="component" value="Unassembled WGS sequence"/>
</dbReference>
<dbReference type="InterPro" id="IPR055148">
    <property type="entry name" value="ZW10_C_2"/>
</dbReference>
<reference evidence="3" key="1">
    <citation type="submission" date="2023-11" db="EMBL/GenBank/DDBJ databases">
        <authorList>
            <person name="De Vega J J."/>
            <person name="De Vega J J."/>
        </authorList>
    </citation>
    <scope>NUCLEOTIDE SEQUENCE</scope>
</reference>
<feature type="region of interest" description="Disordered" evidence="1">
    <location>
        <begin position="585"/>
        <end position="633"/>
    </location>
</feature>
<evidence type="ECO:0000256" key="1">
    <source>
        <dbReference type="SAM" id="MobiDB-lite"/>
    </source>
</evidence>
<dbReference type="EMBL" id="CAVNYO010000466">
    <property type="protein sequence ID" value="CAK5283149.1"/>
    <property type="molecule type" value="Genomic_DNA"/>
</dbReference>
<dbReference type="GO" id="GO:0007094">
    <property type="term" value="P:mitotic spindle assembly checkpoint signaling"/>
    <property type="evidence" value="ECO:0007669"/>
    <property type="project" value="TreeGrafter"/>
</dbReference>
<feature type="compositionally biased region" description="Acidic residues" evidence="1">
    <location>
        <begin position="535"/>
        <end position="549"/>
    </location>
</feature>
<feature type="region of interest" description="Disordered" evidence="1">
    <location>
        <begin position="457"/>
        <end position="573"/>
    </location>
</feature>
<dbReference type="Pfam" id="PF22766">
    <property type="entry name" value="ZW10_C2"/>
    <property type="match status" value="1"/>
</dbReference>
<organism evidence="3 4">
    <name type="scientific">Mycena citricolor</name>
    <dbReference type="NCBI Taxonomy" id="2018698"/>
    <lineage>
        <taxon>Eukaryota</taxon>
        <taxon>Fungi</taxon>
        <taxon>Dikarya</taxon>
        <taxon>Basidiomycota</taxon>
        <taxon>Agaricomycotina</taxon>
        <taxon>Agaricomycetes</taxon>
        <taxon>Agaricomycetidae</taxon>
        <taxon>Agaricales</taxon>
        <taxon>Marasmiineae</taxon>
        <taxon>Mycenaceae</taxon>
        <taxon>Mycena</taxon>
    </lineage>
</organism>
<dbReference type="GO" id="GO:0006888">
    <property type="term" value="P:endoplasmic reticulum to Golgi vesicle-mediated transport"/>
    <property type="evidence" value="ECO:0007669"/>
    <property type="project" value="TreeGrafter"/>
</dbReference>
<evidence type="ECO:0000259" key="2">
    <source>
        <dbReference type="Pfam" id="PF22766"/>
    </source>
</evidence>
<dbReference type="Gene3D" id="1.10.357.150">
    <property type="match status" value="1"/>
</dbReference>
<dbReference type="PANTHER" id="PTHR12205">
    <property type="entry name" value="CENTROMERE/KINETOCHORE PROTEIN ZW10"/>
    <property type="match status" value="1"/>
</dbReference>
<name>A0AAD2K7B7_9AGAR</name>